<proteinExistence type="predicted"/>
<name>A0A4Y2VNW6_ARAVE</name>
<dbReference type="AlphaFoldDB" id="A0A4Y2VNW6"/>
<evidence type="ECO:0008006" key="3">
    <source>
        <dbReference type="Google" id="ProtNLM"/>
    </source>
</evidence>
<comment type="caution">
    <text evidence="1">The sequence shown here is derived from an EMBL/GenBank/DDBJ whole genome shotgun (WGS) entry which is preliminary data.</text>
</comment>
<organism evidence="1 2">
    <name type="scientific">Araneus ventricosus</name>
    <name type="common">Orbweaver spider</name>
    <name type="synonym">Epeira ventricosa</name>
    <dbReference type="NCBI Taxonomy" id="182803"/>
    <lineage>
        <taxon>Eukaryota</taxon>
        <taxon>Metazoa</taxon>
        <taxon>Ecdysozoa</taxon>
        <taxon>Arthropoda</taxon>
        <taxon>Chelicerata</taxon>
        <taxon>Arachnida</taxon>
        <taxon>Araneae</taxon>
        <taxon>Araneomorphae</taxon>
        <taxon>Entelegynae</taxon>
        <taxon>Araneoidea</taxon>
        <taxon>Araneidae</taxon>
        <taxon>Araneus</taxon>
    </lineage>
</organism>
<protein>
    <recommendedName>
        <fullName evidence="3">Mos1 transposase HTH domain-containing protein</fullName>
    </recommendedName>
</protein>
<evidence type="ECO:0000313" key="1">
    <source>
        <dbReference type="EMBL" id="GBO26312.1"/>
    </source>
</evidence>
<gene>
    <name evidence="1" type="ORF">AVEN_53684_1</name>
</gene>
<dbReference type="Proteomes" id="UP000499080">
    <property type="component" value="Unassembled WGS sequence"/>
</dbReference>
<dbReference type="EMBL" id="BGPR01049325">
    <property type="protein sequence ID" value="GBO26312.1"/>
    <property type="molecule type" value="Genomic_DNA"/>
</dbReference>
<reference evidence="1 2" key="1">
    <citation type="journal article" date="2019" name="Sci. Rep.">
        <title>Orb-weaving spider Araneus ventricosus genome elucidates the spidroin gene catalogue.</title>
        <authorList>
            <person name="Kono N."/>
            <person name="Nakamura H."/>
            <person name="Ohtoshi R."/>
            <person name="Moran D.A.P."/>
            <person name="Shinohara A."/>
            <person name="Yoshida Y."/>
            <person name="Fujiwara M."/>
            <person name="Mori M."/>
            <person name="Tomita M."/>
            <person name="Arakawa K."/>
        </authorList>
    </citation>
    <scope>NUCLEOTIDE SEQUENCE [LARGE SCALE GENOMIC DNA]</scope>
</reference>
<accession>A0A4Y2VNW6</accession>
<evidence type="ECO:0000313" key="2">
    <source>
        <dbReference type="Proteomes" id="UP000499080"/>
    </source>
</evidence>
<sequence length="102" mass="12129">MRLVGLEFNTLILEEKKVIKYKVCANENETLAVFLRAEGEHASQIYRRLKELYGEQCLARCTIYRWCQRYGARRKNIKDLPRPGEATLWPTVARFRLRMSSY</sequence>
<keyword evidence="2" id="KW-1185">Reference proteome</keyword>